<keyword evidence="2" id="KW-1185">Reference proteome</keyword>
<sequence>MANADHAPVPIPFPGAPSIFHPAPELNHPPVRRPVAASGSLARSTDVEFPVVLT</sequence>
<evidence type="ECO:0000313" key="1">
    <source>
        <dbReference type="EMBL" id="GGP72407.1"/>
    </source>
</evidence>
<dbReference type="RefSeq" id="WP_189225952.1">
    <property type="nucleotide sequence ID" value="NZ_BMRG01000013.1"/>
</dbReference>
<comment type="caution">
    <text evidence="1">The sequence shown here is derived from an EMBL/GenBank/DDBJ whole genome shotgun (WGS) entry which is preliminary data.</text>
</comment>
<dbReference type="Proteomes" id="UP000639606">
    <property type="component" value="Unassembled WGS sequence"/>
</dbReference>
<name>A0A918ARD0_9PSEU</name>
<dbReference type="AlphaFoldDB" id="A0A918ARD0"/>
<gene>
    <name evidence="1" type="ORF">GCM10010185_52070</name>
</gene>
<reference evidence="1" key="2">
    <citation type="submission" date="2020-09" db="EMBL/GenBank/DDBJ databases">
        <authorList>
            <person name="Sun Q."/>
            <person name="Ohkuma M."/>
        </authorList>
    </citation>
    <scope>NUCLEOTIDE SEQUENCE</scope>
    <source>
        <strain evidence="1">JCM 3313</strain>
    </source>
</reference>
<protein>
    <submittedName>
        <fullName evidence="1">Uncharacterized protein</fullName>
    </submittedName>
</protein>
<evidence type="ECO:0000313" key="2">
    <source>
        <dbReference type="Proteomes" id="UP000639606"/>
    </source>
</evidence>
<reference evidence="1" key="1">
    <citation type="journal article" date="2014" name="Int. J. Syst. Evol. Microbiol.">
        <title>Complete genome sequence of Corynebacterium casei LMG S-19264T (=DSM 44701T), isolated from a smear-ripened cheese.</title>
        <authorList>
            <consortium name="US DOE Joint Genome Institute (JGI-PGF)"/>
            <person name="Walter F."/>
            <person name="Albersmeier A."/>
            <person name="Kalinowski J."/>
            <person name="Ruckert C."/>
        </authorList>
    </citation>
    <scope>NUCLEOTIDE SEQUENCE</scope>
    <source>
        <strain evidence="1">JCM 3313</strain>
    </source>
</reference>
<accession>A0A918ARD0</accession>
<dbReference type="EMBL" id="BMRG01000013">
    <property type="protein sequence ID" value="GGP72407.1"/>
    <property type="molecule type" value="Genomic_DNA"/>
</dbReference>
<proteinExistence type="predicted"/>
<organism evidence="1 2">
    <name type="scientific">Saccharothrix coeruleofusca</name>
    <dbReference type="NCBI Taxonomy" id="33919"/>
    <lineage>
        <taxon>Bacteria</taxon>
        <taxon>Bacillati</taxon>
        <taxon>Actinomycetota</taxon>
        <taxon>Actinomycetes</taxon>
        <taxon>Pseudonocardiales</taxon>
        <taxon>Pseudonocardiaceae</taxon>
        <taxon>Saccharothrix</taxon>
    </lineage>
</organism>